<evidence type="ECO:0000259" key="2">
    <source>
        <dbReference type="PROSITE" id="PS51898"/>
    </source>
</evidence>
<keyword evidence="1" id="KW-0233">DNA recombination</keyword>
<dbReference type="EMBL" id="QRQM01000012">
    <property type="protein sequence ID" value="RHN06410.1"/>
    <property type="molecule type" value="Genomic_DNA"/>
</dbReference>
<dbReference type="PANTHER" id="PTHR30349:SF64">
    <property type="entry name" value="PROPHAGE INTEGRASE INTD-RELATED"/>
    <property type="match status" value="1"/>
</dbReference>
<dbReference type="InterPro" id="IPR013762">
    <property type="entry name" value="Integrase-like_cat_sf"/>
</dbReference>
<reference evidence="3 4" key="1">
    <citation type="submission" date="2018-08" db="EMBL/GenBank/DDBJ databases">
        <title>A genome reference for cultivated species of the human gut microbiota.</title>
        <authorList>
            <person name="Zou Y."/>
            <person name="Xue W."/>
            <person name="Luo G."/>
        </authorList>
    </citation>
    <scope>NUCLEOTIDE SEQUENCE [LARGE SCALE GENOMIC DNA]</scope>
    <source>
        <strain evidence="3 4">AF31-23</strain>
    </source>
</reference>
<evidence type="ECO:0000313" key="3">
    <source>
        <dbReference type="EMBL" id="RHN06410.1"/>
    </source>
</evidence>
<feature type="domain" description="Tyr recombinase" evidence="2">
    <location>
        <begin position="92"/>
        <end position="275"/>
    </location>
</feature>
<name>A0AB37MCJ1_9BACE</name>
<dbReference type="PROSITE" id="PS51898">
    <property type="entry name" value="TYR_RECOMBINASE"/>
    <property type="match status" value="1"/>
</dbReference>
<dbReference type="InterPro" id="IPR011010">
    <property type="entry name" value="DNA_brk_join_enz"/>
</dbReference>
<evidence type="ECO:0000256" key="1">
    <source>
        <dbReference type="ARBA" id="ARBA00023172"/>
    </source>
</evidence>
<dbReference type="GO" id="GO:0006310">
    <property type="term" value="P:DNA recombination"/>
    <property type="evidence" value="ECO:0007669"/>
    <property type="project" value="UniProtKB-KW"/>
</dbReference>
<dbReference type="InterPro" id="IPR050090">
    <property type="entry name" value="Tyrosine_recombinase_XerCD"/>
</dbReference>
<proteinExistence type="predicted"/>
<protein>
    <submittedName>
        <fullName evidence="3">Recombinase</fullName>
    </submittedName>
</protein>
<dbReference type="PANTHER" id="PTHR30349">
    <property type="entry name" value="PHAGE INTEGRASE-RELATED"/>
    <property type="match status" value="1"/>
</dbReference>
<dbReference type="AlphaFoldDB" id="A0AB37MCJ1"/>
<dbReference type="SUPFAM" id="SSF56349">
    <property type="entry name" value="DNA breaking-rejoining enzymes"/>
    <property type="match status" value="1"/>
</dbReference>
<organism evidence="3 4">
    <name type="scientific">Bacteroides intestinalis</name>
    <dbReference type="NCBI Taxonomy" id="329854"/>
    <lineage>
        <taxon>Bacteria</taxon>
        <taxon>Pseudomonadati</taxon>
        <taxon>Bacteroidota</taxon>
        <taxon>Bacteroidia</taxon>
        <taxon>Bacteroidales</taxon>
        <taxon>Bacteroidaceae</taxon>
        <taxon>Bacteroides</taxon>
    </lineage>
</organism>
<dbReference type="Gene3D" id="1.10.443.10">
    <property type="entry name" value="Intergrase catalytic core"/>
    <property type="match status" value="1"/>
</dbReference>
<evidence type="ECO:0000313" key="4">
    <source>
        <dbReference type="Proteomes" id="UP000286003"/>
    </source>
</evidence>
<gene>
    <name evidence="3" type="ORF">DWZ32_11305</name>
</gene>
<dbReference type="RefSeq" id="WP_118477073.1">
    <property type="nucleotide sequence ID" value="NZ_JAQCXL010000011.1"/>
</dbReference>
<sequence length="281" mass="32327">MNDLRTAFAEKYPQYANRVLNMYEQANNCPATWENISKIRLAKFVSFLNGKLAKSSVKTYCAMMKSVFNIYNEEVKLPKGYEDILSVKKDVSQNTWLNDSEIERIIAYIPANDTERLVKNQFIMGCVTGARHSDYMNFTRENVVGERLVYVSIKTHIQAEVPLSKVVERLIAENEMFYIAGKEVSDPTFNKTIREICRKLGMNERLKLYRAGDFVEGAKYEFISSHTARRSFATNLYLRGADLYAISKMMGHSSVTMTEGYISCGLRDLSDDILDYFKTFK</sequence>
<dbReference type="CDD" id="cd01185">
    <property type="entry name" value="INTN1_C_like"/>
    <property type="match status" value="1"/>
</dbReference>
<dbReference type="GO" id="GO:0003677">
    <property type="term" value="F:DNA binding"/>
    <property type="evidence" value="ECO:0007669"/>
    <property type="project" value="InterPro"/>
</dbReference>
<dbReference type="Pfam" id="PF00589">
    <property type="entry name" value="Phage_integrase"/>
    <property type="match status" value="1"/>
</dbReference>
<accession>A0AB37MCJ1</accession>
<dbReference type="InterPro" id="IPR002104">
    <property type="entry name" value="Integrase_catalytic"/>
</dbReference>
<dbReference type="Proteomes" id="UP000286003">
    <property type="component" value="Unassembled WGS sequence"/>
</dbReference>
<dbReference type="GO" id="GO:0015074">
    <property type="term" value="P:DNA integration"/>
    <property type="evidence" value="ECO:0007669"/>
    <property type="project" value="InterPro"/>
</dbReference>
<comment type="caution">
    <text evidence="3">The sequence shown here is derived from an EMBL/GenBank/DDBJ whole genome shotgun (WGS) entry which is preliminary data.</text>
</comment>